<evidence type="ECO:0000256" key="10">
    <source>
        <dbReference type="ARBA" id="ARBA00023268"/>
    </source>
</evidence>
<feature type="compositionally biased region" description="Polar residues" evidence="11">
    <location>
        <begin position="228"/>
        <end position="238"/>
    </location>
</feature>
<name>A0ABD2S0N3_9SOLN</name>
<evidence type="ECO:0000256" key="8">
    <source>
        <dbReference type="ARBA" id="ARBA00022932"/>
    </source>
</evidence>
<keyword evidence="7" id="KW-0695">RNA-directed DNA polymerase</keyword>
<evidence type="ECO:0000313" key="14">
    <source>
        <dbReference type="Proteomes" id="UP001627284"/>
    </source>
</evidence>
<dbReference type="Pfam" id="PF25597">
    <property type="entry name" value="SH3_retrovirus"/>
    <property type="match status" value="1"/>
</dbReference>
<dbReference type="InterPro" id="IPR057670">
    <property type="entry name" value="SH3_retrovirus"/>
</dbReference>
<keyword evidence="9" id="KW-0233">DNA recombination</keyword>
<gene>
    <name evidence="13" type="ORF">AABB24_030003</name>
</gene>
<dbReference type="InterPro" id="IPR001584">
    <property type="entry name" value="Integrase_cat-core"/>
</dbReference>
<dbReference type="GO" id="GO:0004519">
    <property type="term" value="F:endonuclease activity"/>
    <property type="evidence" value="ECO:0007669"/>
    <property type="project" value="UniProtKB-KW"/>
</dbReference>
<reference evidence="13 14" key="1">
    <citation type="submission" date="2024-05" db="EMBL/GenBank/DDBJ databases">
        <title>De novo assembly of an allotetraploid wild potato.</title>
        <authorList>
            <person name="Hosaka A.J."/>
        </authorList>
    </citation>
    <scope>NUCLEOTIDE SEQUENCE [LARGE SCALE GENOMIC DNA]</scope>
    <source>
        <tissue evidence="13">Young leaves</tissue>
    </source>
</reference>
<keyword evidence="8" id="KW-0239">DNA-directed DNA polymerase</keyword>
<keyword evidence="8" id="KW-0808">Transferase</keyword>
<dbReference type="GO" id="GO:0016787">
    <property type="term" value="F:hydrolase activity"/>
    <property type="evidence" value="ECO:0007669"/>
    <property type="project" value="UniProtKB-KW"/>
</dbReference>
<dbReference type="AlphaFoldDB" id="A0ABD2S0N3"/>
<evidence type="ECO:0000313" key="13">
    <source>
        <dbReference type="EMBL" id="KAL3337660.1"/>
    </source>
</evidence>
<keyword evidence="4" id="KW-0378">Hydrolase</keyword>
<dbReference type="InterPro" id="IPR043502">
    <property type="entry name" value="DNA/RNA_pol_sf"/>
</dbReference>
<dbReference type="Gene3D" id="3.30.420.10">
    <property type="entry name" value="Ribonuclease H-like superfamily/Ribonuclease H"/>
    <property type="match status" value="1"/>
</dbReference>
<evidence type="ECO:0000256" key="11">
    <source>
        <dbReference type="SAM" id="MobiDB-lite"/>
    </source>
</evidence>
<dbReference type="GO" id="GO:0006310">
    <property type="term" value="P:DNA recombination"/>
    <property type="evidence" value="ECO:0007669"/>
    <property type="project" value="UniProtKB-KW"/>
</dbReference>
<dbReference type="Proteomes" id="UP001627284">
    <property type="component" value="Unassembled WGS sequence"/>
</dbReference>
<keyword evidence="14" id="KW-1185">Reference proteome</keyword>
<feature type="compositionally biased region" description="Low complexity" evidence="11">
    <location>
        <begin position="241"/>
        <end position="260"/>
    </location>
</feature>
<dbReference type="InterPro" id="IPR012337">
    <property type="entry name" value="RNaseH-like_sf"/>
</dbReference>
<dbReference type="InterPro" id="IPR039537">
    <property type="entry name" value="Retrotran_Ty1/copia-like"/>
</dbReference>
<dbReference type="EMBL" id="JBJKTR010000017">
    <property type="protein sequence ID" value="KAL3337658.1"/>
    <property type="molecule type" value="Genomic_DNA"/>
</dbReference>
<keyword evidence="2" id="KW-0479">Metal-binding</keyword>
<evidence type="ECO:0000259" key="12">
    <source>
        <dbReference type="PROSITE" id="PS50994"/>
    </source>
</evidence>
<protein>
    <recommendedName>
        <fullName evidence="12">Integrase catalytic domain-containing protein</fullName>
    </recommendedName>
</protein>
<dbReference type="PANTHER" id="PTHR42648">
    <property type="entry name" value="TRANSPOSASE, PUTATIVE-RELATED"/>
    <property type="match status" value="1"/>
</dbReference>
<dbReference type="InterPro" id="IPR013103">
    <property type="entry name" value="RVT_2"/>
</dbReference>
<dbReference type="PROSITE" id="PS50994">
    <property type="entry name" value="INTEGRASE"/>
    <property type="match status" value="1"/>
</dbReference>
<dbReference type="PANTHER" id="PTHR42648:SF11">
    <property type="entry name" value="TRANSPOSON TY4-P GAG-POL POLYPROTEIN"/>
    <property type="match status" value="1"/>
</dbReference>
<evidence type="ECO:0000256" key="7">
    <source>
        <dbReference type="ARBA" id="ARBA00022918"/>
    </source>
</evidence>
<dbReference type="GO" id="GO:0015074">
    <property type="term" value="P:DNA integration"/>
    <property type="evidence" value="ECO:0007669"/>
    <property type="project" value="UniProtKB-KW"/>
</dbReference>
<evidence type="ECO:0000256" key="6">
    <source>
        <dbReference type="ARBA" id="ARBA00022908"/>
    </source>
</evidence>
<proteinExistence type="predicted"/>
<keyword evidence="1" id="KW-0540">Nuclease</keyword>
<comment type="caution">
    <text evidence="13">The sequence shown here is derived from an EMBL/GenBank/DDBJ whole genome shotgun (WGS) entry which is preliminary data.</text>
</comment>
<organism evidence="13 14">
    <name type="scientific">Solanum stoloniferum</name>
    <dbReference type="NCBI Taxonomy" id="62892"/>
    <lineage>
        <taxon>Eukaryota</taxon>
        <taxon>Viridiplantae</taxon>
        <taxon>Streptophyta</taxon>
        <taxon>Embryophyta</taxon>
        <taxon>Tracheophyta</taxon>
        <taxon>Spermatophyta</taxon>
        <taxon>Magnoliopsida</taxon>
        <taxon>eudicotyledons</taxon>
        <taxon>Gunneridae</taxon>
        <taxon>Pentapetalae</taxon>
        <taxon>asterids</taxon>
        <taxon>lamiids</taxon>
        <taxon>Solanales</taxon>
        <taxon>Solanaceae</taxon>
        <taxon>Solanoideae</taxon>
        <taxon>Solaneae</taxon>
        <taxon>Solanum</taxon>
    </lineage>
</organism>
<sequence>MSWAYFLNFKSKTFENFRKFKALVEKQTSSNIKALRTDCGGEYLSNDFNLFCEENGIHRELTTPYSPQQKWSHRAEECTVVEMDISLLSARGLPIHFWGEAVDIAVYLLNISPTKAVLDQAPYETWMGLKPRVSHLNVFGCIAYDLVSLRSKLDEKSEKYIFIGYSPQSKAYRLYNPTSGKLIINRNVVFNEESAWEWNDKEEYSVIHIPVHAEVGHTRILEIKSSYLSSPGSSNTDHTSYESSKNSTPSSSRSPPSVSSIKTPPTKIRSLQDVYASCSFVLLDAKPTCYEEATKQPEWREVMIEEIQSIEKNQTWELVDLLEGKNVIGLKWIFKTKFNADGSVKRHKARRVAKGYSQQQGINFDETFSPVARFETVRTTLALAAQLGWHVYQFDVKSAFLNGDLQEEVYVCQLEDFIFSEGKSKVYRLKKALYGLKQAPWTWYSKIDSFFQEQQFRKSDNDNSDFIIVCLYVDDIIYMGSCESIVSEFKSCMMSKFEMSDLGMLHYFLRLEVRQDSNGKEICD</sequence>
<dbReference type="GO" id="GO:0046872">
    <property type="term" value="F:metal ion binding"/>
    <property type="evidence" value="ECO:0007669"/>
    <property type="project" value="UniProtKB-KW"/>
</dbReference>
<evidence type="ECO:0000256" key="3">
    <source>
        <dbReference type="ARBA" id="ARBA00022759"/>
    </source>
</evidence>
<evidence type="ECO:0000256" key="4">
    <source>
        <dbReference type="ARBA" id="ARBA00022801"/>
    </source>
</evidence>
<dbReference type="InterPro" id="IPR036397">
    <property type="entry name" value="RNaseH_sf"/>
</dbReference>
<accession>A0ABD2S0N3</accession>
<keyword evidence="8" id="KW-0548">Nucleotidyltransferase</keyword>
<evidence type="ECO:0000256" key="5">
    <source>
        <dbReference type="ARBA" id="ARBA00022842"/>
    </source>
</evidence>
<feature type="region of interest" description="Disordered" evidence="11">
    <location>
        <begin position="228"/>
        <end position="264"/>
    </location>
</feature>
<evidence type="ECO:0000256" key="9">
    <source>
        <dbReference type="ARBA" id="ARBA00023172"/>
    </source>
</evidence>
<keyword evidence="10" id="KW-0511">Multifunctional enzyme</keyword>
<feature type="domain" description="Integrase catalytic" evidence="12">
    <location>
        <begin position="1"/>
        <end position="130"/>
    </location>
</feature>
<dbReference type="SUPFAM" id="SSF56672">
    <property type="entry name" value="DNA/RNA polymerases"/>
    <property type="match status" value="1"/>
</dbReference>
<keyword evidence="6" id="KW-0229">DNA integration</keyword>
<dbReference type="SUPFAM" id="SSF53098">
    <property type="entry name" value="Ribonuclease H-like"/>
    <property type="match status" value="1"/>
</dbReference>
<keyword evidence="3" id="KW-0255">Endonuclease</keyword>
<evidence type="ECO:0000256" key="1">
    <source>
        <dbReference type="ARBA" id="ARBA00022722"/>
    </source>
</evidence>
<evidence type="ECO:0000256" key="2">
    <source>
        <dbReference type="ARBA" id="ARBA00022723"/>
    </source>
</evidence>
<dbReference type="Pfam" id="PF07727">
    <property type="entry name" value="RVT_2"/>
    <property type="match status" value="1"/>
</dbReference>
<dbReference type="GO" id="GO:0003964">
    <property type="term" value="F:RNA-directed DNA polymerase activity"/>
    <property type="evidence" value="ECO:0007669"/>
    <property type="project" value="UniProtKB-KW"/>
</dbReference>
<dbReference type="GO" id="GO:0003887">
    <property type="term" value="F:DNA-directed DNA polymerase activity"/>
    <property type="evidence" value="ECO:0007669"/>
    <property type="project" value="UniProtKB-KW"/>
</dbReference>
<dbReference type="EMBL" id="JBJKTR010000017">
    <property type="protein sequence ID" value="KAL3337660.1"/>
    <property type="molecule type" value="Genomic_DNA"/>
</dbReference>
<keyword evidence="5" id="KW-0460">Magnesium</keyword>